<dbReference type="CDD" id="cd00118">
    <property type="entry name" value="LysM"/>
    <property type="match status" value="2"/>
</dbReference>
<dbReference type="AlphaFoldDB" id="A0A6G9AH06"/>
<evidence type="ECO:0000256" key="2">
    <source>
        <dbReference type="SAM" id="Phobius"/>
    </source>
</evidence>
<dbReference type="PANTHER" id="PTHR33734:SF22">
    <property type="entry name" value="MEMBRANE-BOUND LYTIC MUREIN TRANSGLYCOSYLASE D"/>
    <property type="match status" value="1"/>
</dbReference>
<evidence type="ECO:0000313" key="4">
    <source>
        <dbReference type="EMBL" id="QIP11740.1"/>
    </source>
</evidence>
<feature type="transmembrane region" description="Helical" evidence="2">
    <location>
        <begin position="20"/>
        <end position="38"/>
    </location>
</feature>
<dbReference type="RefSeq" id="WP_167205215.1">
    <property type="nucleotide sequence ID" value="NZ_CP050063.1"/>
</dbReference>
<dbReference type="EMBL" id="CP050063">
    <property type="protein sequence ID" value="QIP11740.1"/>
    <property type="molecule type" value="Genomic_DNA"/>
</dbReference>
<dbReference type="InterPro" id="IPR018392">
    <property type="entry name" value="LysM"/>
</dbReference>
<evidence type="ECO:0000259" key="3">
    <source>
        <dbReference type="PROSITE" id="PS51782"/>
    </source>
</evidence>
<dbReference type="Proteomes" id="UP000501802">
    <property type="component" value="Chromosome"/>
</dbReference>
<keyword evidence="2" id="KW-1133">Transmembrane helix</keyword>
<accession>A0A6G9AH06</accession>
<evidence type="ECO:0000256" key="1">
    <source>
        <dbReference type="SAM" id="MobiDB-lite"/>
    </source>
</evidence>
<feature type="region of interest" description="Disordered" evidence="1">
    <location>
        <begin position="76"/>
        <end position="181"/>
    </location>
</feature>
<dbReference type="PANTHER" id="PTHR33734">
    <property type="entry name" value="LYSM DOMAIN-CONTAINING GPI-ANCHORED PROTEIN 2"/>
    <property type="match status" value="1"/>
</dbReference>
<keyword evidence="2" id="KW-0812">Transmembrane</keyword>
<dbReference type="Gene3D" id="3.10.350.10">
    <property type="entry name" value="LysM domain"/>
    <property type="match status" value="2"/>
</dbReference>
<dbReference type="Pfam" id="PF01476">
    <property type="entry name" value="LysM"/>
    <property type="match status" value="2"/>
</dbReference>
<protein>
    <submittedName>
        <fullName evidence="4">LysM peptidoglycan-binding domain-containing protein</fullName>
    </submittedName>
</protein>
<feature type="domain" description="LysM" evidence="3">
    <location>
        <begin position="183"/>
        <end position="227"/>
    </location>
</feature>
<organism evidence="4 5">
    <name type="scientific">Spirosoma aureum</name>
    <dbReference type="NCBI Taxonomy" id="2692134"/>
    <lineage>
        <taxon>Bacteria</taxon>
        <taxon>Pseudomonadati</taxon>
        <taxon>Bacteroidota</taxon>
        <taxon>Cytophagia</taxon>
        <taxon>Cytophagales</taxon>
        <taxon>Cytophagaceae</taxon>
        <taxon>Spirosoma</taxon>
    </lineage>
</organism>
<keyword evidence="2" id="KW-0472">Membrane</keyword>
<keyword evidence="5" id="KW-1185">Reference proteome</keyword>
<dbReference type="KEGG" id="spib:G8759_03410"/>
<dbReference type="SMART" id="SM00257">
    <property type="entry name" value="LysM"/>
    <property type="match status" value="2"/>
</dbReference>
<dbReference type="SUPFAM" id="SSF54106">
    <property type="entry name" value="LysM domain"/>
    <property type="match status" value="2"/>
</dbReference>
<dbReference type="InterPro" id="IPR036779">
    <property type="entry name" value="LysM_dom_sf"/>
</dbReference>
<reference evidence="4 5" key="1">
    <citation type="submission" date="2020-03" db="EMBL/GenBank/DDBJ databases">
        <authorList>
            <person name="Kim M.K."/>
        </authorList>
    </citation>
    <scope>NUCLEOTIDE SEQUENCE [LARGE SCALE GENOMIC DNA]</scope>
    <source>
        <strain evidence="4 5">BT328</strain>
    </source>
</reference>
<dbReference type="PROSITE" id="PS51782">
    <property type="entry name" value="LYSM"/>
    <property type="match status" value="1"/>
</dbReference>
<feature type="compositionally biased region" description="Basic and acidic residues" evidence="1">
    <location>
        <begin position="131"/>
        <end position="166"/>
    </location>
</feature>
<proteinExistence type="predicted"/>
<evidence type="ECO:0000313" key="5">
    <source>
        <dbReference type="Proteomes" id="UP000501802"/>
    </source>
</evidence>
<gene>
    <name evidence="4" type="ORF">G8759_03410</name>
</gene>
<sequence>METDNQTTNSRPTGNSSLPALTLIVLVGLIAALLYVGYEYISDDTNGSDELTNVALDTLSQQPVNQDNGEMLMAPEEVDTSSQPAPVDLSQATPPADAPEANAQAEEVAEGNRETTDGKPGPNEKATAVKPADEKPEVAKKEEKPKEEKPKEEKPKAEKPKEEVVAEKPAVTRPKIKPGGVSSSYTVGAGETFYGVANRYNMKVSTLKDMNPGVSESDVKAGITKLNVKVMAVHTVGPGDVLRVVAQKYGVSKEAIMRANKKEKDIATRGERLIIPFPEKQ</sequence>
<name>A0A6G9AH06_9BACT</name>